<sequence length="174" mass="19600">MEAWLHQLLEWLALPQFGLSTIFIVSFISATLLPLGSEPAVFGLIKLNADLFWPAVLIATAGNTLGGMVSWWMGLGAHKAWNAARKRRLEGHPELAHHKRPRELSRTERRARVWLRKFGAKTCLLSWLPVVGDPLCAVAGWMRLPFWPCAGYMAIGKFLRYLVMTTVLLKTIPL</sequence>
<dbReference type="PANTHER" id="PTHR42709">
    <property type="entry name" value="ALKALINE PHOSPHATASE LIKE PROTEIN"/>
    <property type="match status" value="1"/>
</dbReference>
<keyword evidence="1" id="KW-0472">Membrane</keyword>
<evidence type="ECO:0000313" key="4">
    <source>
        <dbReference type="Proteomes" id="UP000516028"/>
    </source>
</evidence>
<dbReference type="KEGG" id="daer:H9K75_16655"/>
<dbReference type="RefSeq" id="WP_187723465.1">
    <property type="nucleotide sequence ID" value="NZ_CP060783.1"/>
</dbReference>
<keyword evidence="1" id="KW-1133">Transmembrane helix</keyword>
<dbReference type="InterPro" id="IPR032816">
    <property type="entry name" value="VTT_dom"/>
</dbReference>
<dbReference type="Pfam" id="PF09335">
    <property type="entry name" value="VTT_dom"/>
    <property type="match status" value="1"/>
</dbReference>
<feature type="transmembrane region" description="Helical" evidence="1">
    <location>
        <begin position="52"/>
        <end position="77"/>
    </location>
</feature>
<dbReference type="Proteomes" id="UP000516028">
    <property type="component" value="Chromosome"/>
</dbReference>
<accession>A0A7H0GHL9</accession>
<name>A0A7H0GHL9_9BURK</name>
<dbReference type="InterPro" id="IPR051311">
    <property type="entry name" value="DedA_domain"/>
</dbReference>
<evidence type="ECO:0000259" key="2">
    <source>
        <dbReference type="Pfam" id="PF09335"/>
    </source>
</evidence>
<evidence type="ECO:0000256" key="1">
    <source>
        <dbReference type="SAM" id="Phobius"/>
    </source>
</evidence>
<dbReference type="EMBL" id="CP060783">
    <property type="protein sequence ID" value="QNP47785.1"/>
    <property type="molecule type" value="Genomic_DNA"/>
</dbReference>
<evidence type="ECO:0000313" key="3">
    <source>
        <dbReference type="EMBL" id="QNP47785.1"/>
    </source>
</evidence>
<dbReference type="PANTHER" id="PTHR42709:SF4">
    <property type="entry name" value="INNER MEMBRANE PROTEIN YQAA"/>
    <property type="match status" value="1"/>
</dbReference>
<feature type="domain" description="VTT" evidence="2">
    <location>
        <begin position="52"/>
        <end position="166"/>
    </location>
</feature>
<dbReference type="AlphaFoldDB" id="A0A7H0GHL9"/>
<keyword evidence="4" id="KW-1185">Reference proteome</keyword>
<gene>
    <name evidence="3" type="ORF">H9K75_16655</name>
</gene>
<protein>
    <submittedName>
        <fullName evidence="3">DedA family protein</fullName>
    </submittedName>
</protein>
<keyword evidence="1" id="KW-0812">Transmembrane</keyword>
<proteinExistence type="predicted"/>
<feature type="transmembrane region" description="Helical" evidence="1">
    <location>
        <begin position="12"/>
        <end position="32"/>
    </location>
</feature>
<reference evidence="3 4" key="1">
    <citation type="submission" date="2020-08" db="EMBL/GenBank/DDBJ databases">
        <title>Genome sequence of Diaphorobacter aerolatus KACC 16536T.</title>
        <authorList>
            <person name="Hyun D.-W."/>
            <person name="Bae J.-W."/>
        </authorList>
    </citation>
    <scope>NUCLEOTIDE SEQUENCE [LARGE SCALE GENOMIC DNA]</scope>
    <source>
        <strain evidence="3 4">KACC 16536</strain>
    </source>
</reference>
<organism evidence="3 4">
    <name type="scientific">Diaphorobacter aerolatus</name>
    <dbReference type="NCBI Taxonomy" id="1288495"/>
    <lineage>
        <taxon>Bacteria</taxon>
        <taxon>Pseudomonadati</taxon>
        <taxon>Pseudomonadota</taxon>
        <taxon>Betaproteobacteria</taxon>
        <taxon>Burkholderiales</taxon>
        <taxon>Comamonadaceae</taxon>
        <taxon>Diaphorobacter</taxon>
    </lineage>
</organism>